<evidence type="ECO:0000256" key="4">
    <source>
        <dbReference type="ARBA" id="ARBA00023273"/>
    </source>
</evidence>
<evidence type="ECO:0000313" key="7">
    <source>
        <dbReference type="EMBL" id="CAH0549362.1"/>
    </source>
</evidence>
<dbReference type="SUPFAM" id="SSF54919">
    <property type="entry name" value="Nucleoside diphosphate kinase, NDK"/>
    <property type="match status" value="2"/>
</dbReference>
<keyword evidence="8" id="KW-1185">Reference proteome</keyword>
<comment type="similarity">
    <text evidence="5">Belongs to the NDK family.</text>
</comment>
<evidence type="ECO:0000259" key="6">
    <source>
        <dbReference type="PROSITE" id="PS51336"/>
    </source>
</evidence>
<keyword evidence="2" id="KW-0963">Cytoplasm</keyword>
<dbReference type="GO" id="GO:0005813">
    <property type="term" value="C:centrosome"/>
    <property type="evidence" value="ECO:0007669"/>
    <property type="project" value="TreeGrafter"/>
</dbReference>
<keyword evidence="3" id="KW-0206">Cytoskeleton</keyword>
<dbReference type="EMBL" id="OV121142">
    <property type="protein sequence ID" value="CAH0549362.1"/>
    <property type="molecule type" value="Genomic_DNA"/>
</dbReference>
<dbReference type="InterPro" id="IPR034907">
    <property type="entry name" value="NDK-like_dom"/>
</dbReference>
<dbReference type="SMART" id="SM00562">
    <property type="entry name" value="NDK"/>
    <property type="match status" value="2"/>
</dbReference>
<dbReference type="GO" id="GO:0005879">
    <property type="term" value="C:axonemal microtubule"/>
    <property type="evidence" value="ECO:0007669"/>
    <property type="project" value="TreeGrafter"/>
</dbReference>
<name>A0A9P0AVE3_BRAAE</name>
<dbReference type="PANTHER" id="PTHR43109:SF2">
    <property type="entry name" value="NUCLEOSIDE DIPHOSPHATE KINASE 7"/>
    <property type="match status" value="1"/>
</dbReference>
<dbReference type="Proteomes" id="UP001154078">
    <property type="component" value="Chromosome 11"/>
</dbReference>
<feature type="domain" description="DM10" evidence="6">
    <location>
        <begin position="24"/>
        <end position="109"/>
    </location>
</feature>
<evidence type="ECO:0000256" key="2">
    <source>
        <dbReference type="ARBA" id="ARBA00022490"/>
    </source>
</evidence>
<sequence>MYNPETGKVEFEDHETKKLDTYDYHERLSFKGRWATPDQNFEFIVHFYPYNNSVEIYDLTHGRTFMKRLRTNVRHHDLFLGNKLSIYNRHIKLISFANDFTRNNIVEMRSLCILKPILKCHQYGPILKVLEKQDLRIAKLTMCVISRKDALQFYHYLRGRAICPFMVEHLASGASLGIEMVGQDAVSRLYSILGPRTPAEGRKVAPHTLRAIYGHDRIVNALHGSVRRDLVENELNIFFPEKQLPPTTTAVYENSTLCIVKTHILKDRRLGELITYIGESHFKITAMDSFYLTMTDAEEFQSRKIVPDFMKYVEPFMDGYCVAIEISGRVPDMNVCDELRKFLGPKDPVVAREIVPYSLRARFGIDRYKNACYGSDSNTEAQYELEFFFKILRRNLHW</sequence>
<evidence type="ECO:0000256" key="1">
    <source>
        <dbReference type="ARBA" id="ARBA00004430"/>
    </source>
</evidence>
<dbReference type="PROSITE" id="PS51336">
    <property type="entry name" value="DM10"/>
    <property type="match status" value="1"/>
</dbReference>
<evidence type="ECO:0000256" key="3">
    <source>
        <dbReference type="ARBA" id="ARBA00023212"/>
    </source>
</evidence>
<reference evidence="7" key="1">
    <citation type="submission" date="2021-12" db="EMBL/GenBank/DDBJ databases">
        <authorList>
            <person name="King R."/>
        </authorList>
    </citation>
    <scope>NUCLEOTIDE SEQUENCE</scope>
</reference>
<gene>
    <name evidence="7" type="ORF">MELIAE_LOCUS2532</name>
</gene>
<dbReference type="Gene3D" id="3.30.70.141">
    <property type="entry name" value="Nucleoside diphosphate kinase-like domain"/>
    <property type="match status" value="2"/>
</dbReference>
<dbReference type="PANTHER" id="PTHR43109">
    <property type="entry name" value="NUCLEOSIDE DIPHOSPHATE KINASE 7"/>
    <property type="match status" value="1"/>
</dbReference>
<comment type="caution">
    <text evidence="5">Lacks conserved residue(s) required for the propagation of feature annotation.</text>
</comment>
<dbReference type="InterPro" id="IPR036850">
    <property type="entry name" value="NDK-like_dom_sf"/>
</dbReference>
<protein>
    <recommendedName>
        <fullName evidence="6">DM10 domain-containing protein</fullName>
    </recommendedName>
</protein>
<evidence type="ECO:0000256" key="5">
    <source>
        <dbReference type="PROSITE-ProRule" id="PRU00706"/>
    </source>
</evidence>
<dbReference type="AlphaFoldDB" id="A0A9P0AVE3"/>
<dbReference type="PROSITE" id="PS51374">
    <property type="entry name" value="NDPK_LIKE"/>
    <property type="match status" value="2"/>
</dbReference>
<dbReference type="InterPro" id="IPR006602">
    <property type="entry name" value="DM10_dom"/>
</dbReference>
<keyword evidence="4" id="KW-0966">Cell projection</keyword>
<dbReference type="Pfam" id="PF00334">
    <property type="entry name" value="NDK"/>
    <property type="match status" value="2"/>
</dbReference>
<dbReference type="OrthoDB" id="270127at2759"/>
<proteinExistence type="inferred from homology"/>
<dbReference type="SMART" id="SM00676">
    <property type="entry name" value="DM10"/>
    <property type="match status" value="1"/>
</dbReference>
<evidence type="ECO:0000313" key="8">
    <source>
        <dbReference type="Proteomes" id="UP001154078"/>
    </source>
</evidence>
<accession>A0A9P0AVE3</accession>
<comment type="subcellular location">
    <subcellularLocation>
        <location evidence="1">Cytoplasm</location>
        <location evidence="1">Cytoskeleton</location>
        <location evidence="1">Cilium axoneme</location>
    </subcellularLocation>
</comment>
<organism evidence="7 8">
    <name type="scientific">Brassicogethes aeneus</name>
    <name type="common">Rape pollen beetle</name>
    <name type="synonym">Meligethes aeneus</name>
    <dbReference type="NCBI Taxonomy" id="1431903"/>
    <lineage>
        <taxon>Eukaryota</taxon>
        <taxon>Metazoa</taxon>
        <taxon>Ecdysozoa</taxon>
        <taxon>Arthropoda</taxon>
        <taxon>Hexapoda</taxon>
        <taxon>Insecta</taxon>
        <taxon>Pterygota</taxon>
        <taxon>Neoptera</taxon>
        <taxon>Endopterygota</taxon>
        <taxon>Coleoptera</taxon>
        <taxon>Polyphaga</taxon>
        <taxon>Cucujiformia</taxon>
        <taxon>Nitidulidae</taxon>
        <taxon>Meligethinae</taxon>
        <taxon>Brassicogethes</taxon>
    </lineage>
</organism>